<sequence length="63" mass="6901">MTRRGHPLPVSRLPDSASTDDPAKADDRFAVETPGASRDAVFRPDKDSGMLPMFFPDRLRSAA</sequence>
<organism evidence="2 3">
    <name type="scientific">Pandoraea nosoerga</name>
    <dbReference type="NCBI Taxonomy" id="2508296"/>
    <lineage>
        <taxon>Bacteria</taxon>
        <taxon>Pseudomonadati</taxon>
        <taxon>Pseudomonadota</taxon>
        <taxon>Betaproteobacteria</taxon>
        <taxon>Burkholderiales</taxon>
        <taxon>Burkholderiaceae</taxon>
        <taxon>Pandoraea</taxon>
    </lineage>
</organism>
<keyword evidence="3" id="KW-1185">Reference proteome</keyword>
<dbReference type="EMBL" id="CABPSC010000012">
    <property type="protein sequence ID" value="VVE20373.1"/>
    <property type="molecule type" value="Genomic_DNA"/>
</dbReference>
<accession>A0A5E4W8F2</accession>
<evidence type="ECO:0000256" key="1">
    <source>
        <dbReference type="SAM" id="MobiDB-lite"/>
    </source>
</evidence>
<dbReference type="AlphaFoldDB" id="A0A5E4W8F2"/>
<dbReference type="Proteomes" id="UP000367825">
    <property type="component" value="Unassembled WGS sequence"/>
</dbReference>
<gene>
    <name evidence="2" type="ORF">PNO31109_03096</name>
</gene>
<evidence type="ECO:0000313" key="3">
    <source>
        <dbReference type="Proteomes" id="UP000367825"/>
    </source>
</evidence>
<feature type="compositionally biased region" description="Basic and acidic residues" evidence="1">
    <location>
        <begin position="21"/>
        <end position="30"/>
    </location>
</feature>
<evidence type="ECO:0000313" key="2">
    <source>
        <dbReference type="EMBL" id="VVE20373.1"/>
    </source>
</evidence>
<reference evidence="2 3" key="1">
    <citation type="submission" date="2019-08" db="EMBL/GenBank/DDBJ databases">
        <authorList>
            <person name="Peeters C."/>
        </authorList>
    </citation>
    <scope>NUCLEOTIDE SEQUENCE [LARGE SCALE GENOMIC DNA]</scope>
    <source>
        <strain evidence="2 3">LMG 31109</strain>
    </source>
</reference>
<name>A0A5E4W8F2_9BURK</name>
<proteinExistence type="predicted"/>
<feature type="region of interest" description="Disordered" evidence="1">
    <location>
        <begin position="1"/>
        <end position="63"/>
    </location>
</feature>
<protein>
    <submittedName>
        <fullName evidence="2">Uncharacterized protein</fullName>
    </submittedName>
</protein>